<name>A0AAJ1BCM9_9ACTO</name>
<dbReference type="EMBL" id="JAKNHJ010000016">
    <property type="protein sequence ID" value="MCG4618433.1"/>
    <property type="molecule type" value="Genomic_DNA"/>
</dbReference>
<comment type="caution">
    <text evidence="1">The sequence shown here is derived from an EMBL/GenBank/DDBJ whole genome shotgun (WGS) entry which is preliminary data.</text>
</comment>
<evidence type="ECO:0000313" key="1">
    <source>
        <dbReference type="EMBL" id="MCG4618433.1"/>
    </source>
</evidence>
<protein>
    <submittedName>
        <fullName evidence="1">Uncharacterized protein</fullName>
    </submittedName>
</protein>
<dbReference type="AlphaFoldDB" id="A0AAJ1BCM9"/>
<dbReference type="Proteomes" id="UP001200537">
    <property type="component" value="Unassembled WGS sequence"/>
</dbReference>
<organism evidence="1 2">
    <name type="scientific">Varibaculum cambriense</name>
    <dbReference type="NCBI Taxonomy" id="184870"/>
    <lineage>
        <taxon>Bacteria</taxon>
        <taxon>Bacillati</taxon>
        <taxon>Actinomycetota</taxon>
        <taxon>Actinomycetes</taxon>
        <taxon>Actinomycetales</taxon>
        <taxon>Actinomycetaceae</taxon>
        <taxon>Varibaculum</taxon>
    </lineage>
</organism>
<reference evidence="1" key="1">
    <citation type="submission" date="2022-01" db="EMBL/GenBank/DDBJ databases">
        <title>Collection of gut derived symbiotic bacterial strains cultured from healthy donors.</title>
        <authorList>
            <person name="Lin H."/>
            <person name="Kohout C."/>
            <person name="Waligurski E."/>
            <person name="Pamer E.G."/>
        </authorList>
    </citation>
    <scope>NUCLEOTIDE SEQUENCE</scope>
    <source>
        <strain evidence="1">DFI.7.46</strain>
    </source>
</reference>
<evidence type="ECO:0000313" key="2">
    <source>
        <dbReference type="Proteomes" id="UP001200537"/>
    </source>
</evidence>
<proteinExistence type="predicted"/>
<sequence>MFDPISHITALIPSRNYEQAQQVWNCLCRFGYTSSDLASGKIRVGLILDLAQSIRSEK</sequence>
<dbReference type="RefSeq" id="WP_238128304.1">
    <property type="nucleotide sequence ID" value="NZ_JAHAIE010000020.1"/>
</dbReference>
<gene>
    <name evidence="1" type="ORF">L0M99_08025</name>
</gene>
<accession>A0AAJ1BCM9</accession>